<gene>
    <name evidence="3" type="ORF">MM59RIKEN_06210</name>
</gene>
<dbReference type="Proteomes" id="UP000679848">
    <property type="component" value="Chromosome"/>
</dbReference>
<dbReference type="Pfam" id="PF16112">
    <property type="entry name" value="DUF4830"/>
    <property type="match status" value="1"/>
</dbReference>
<keyword evidence="1" id="KW-0812">Transmembrane</keyword>
<organism evidence="3 4">
    <name type="scientific">Pusillibacter faecalis</name>
    <dbReference type="NCBI Taxonomy" id="2714358"/>
    <lineage>
        <taxon>Bacteria</taxon>
        <taxon>Bacillati</taxon>
        <taxon>Bacillota</taxon>
        <taxon>Clostridia</taxon>
        <taxon>Eubacteriales</taxon>
        <taxon>Oscillospiraceae</taxon>
        <taxon>Pusillibacter</taxon>
    </lineage>
</organism>
<keyword evidence="1" id="KW-1133">Transmembrane helix</keyword>
<dbReference type="InterPro" id="IPR032257">
    <property type="entry name" value="DUF4830"/>
</dbReference>
<name>A0A810QAQ9_9FIRM</name>
<dbReference type="KEGG" id="pfaa:MM59RIKEN_06210"/>
<proteinExistence type="predicted"/>
<accession>A0A810QAQ9</accession>
<reference evidence="3" key="1">
    <citation type="submission" date="2020-09" db="EMBL/GenBank/DDBJ databases">
        <title>New species isolated from human feces.</title>
        <authorList>
            <person name="Kitahara M."/>
            <person name="Shigeno Y."/>
            <person name="Shime M."/>
            <person name="Matsumoto Y."/>
            <person name="Nakamura S."/>
            <person name="Motooka D."/>
            <person name="Fukuoka S."/>
            <person name="Nishikawa H."/>
            <person name="Benno Y."/>
        </authorList>
    </citation>
    <scope>NUCLEOTIDE SEQUENCE</scope>
    <source>
        <strain evidence="3">MM59</strain>
    </source>
</reference>
<dbReference type="EMBL" id="AP023420">
    <property type="protein sequence ID" value="BCK83302.1"/>
    <property type="molecule type" value="Genomic_DNA"/>
</dbReference>
<keyword evidence="4" id="KW-1185">Reference proteome</keyword>
<keyword evidence="1" id="KW-0472">Membrane</keyword>
<evidence type="ECO:0000256" key="1">
    <source>
        <dbReference type="SAM" id="Phobius"/>
    </source>
</evidence>
<feature type="transmembrane region" description="Helical" evidence="1">
    <location>
        <begin position="12"/>
        <end position="34"/>
    </location>
</feature>
<dbReference type="RefSeq" id="WP_187032087.1">
    <property type="nucleotide sequence ID" value="NZ_AP023420.1"/>
</dbReference>
<sequence length="156" mass="17096">MLIFTTRFSKKKAVLTVIVIGAVIAALVILAGHFQKGGNADLPQLTDNPQRVAYLQSLGWEIETEPLETLQFLLPATLTEPYLSYNQLQKEQGFDLSESCGKQVARYTYAVTNYPGRSTGVQINLYVCEDLPVAGDVCCPGSDGFQDILAYPESDT</sequence>
<evidence type="ECO:0000313" key="4">
    <source>
        <dbReference type="Proteomes" id="UP000679848"/>
    </source>
</evidence>
<evidence type="ECO:0000259" key="2">
    <source>
        <dbReference type="Pfam" id="PF16112"/>
    </source>
</evidence>
<protein>
    <recommendedName>
        <fullName evidence="2">DUF4830 domain-containing protein</fullName>
    </recommendedName>
</protein>
<evidence type="ECO:0000313" key="3">
    <source>
        <dbReference type="EMBL" id="BCK83302.1"/>
    </source>
</evidence>
<feature type="domain" description="DUF4830" evidence="2">
    <location>
        <begin position="55"/>
        <end position="115"/>
    </location>
</feature>
<dbReference type="AlphaFoldDB" id="A0A810QAQ9"/>